<dbReference type="Pfam" id="PF13812">
    <property type="entry name" value="PPR_3"/>
    <property type="match status" value="1"/>
</dbReference>
<sequence length="361" mass="39325">MPPLTLEQVLARSMRLPRRSVAKATGYGAVGGPMGLPHGVGVAKSSPKEEGVSSLFALLEKRDGEMAAGRPSIHQSNNLIRNSQDLLAYLQAAKRMHAWEDALRYFSEVTKSLIVRWSGERGSTVITLQQEAGTSPNDRGCRGVTANVAHITVLLDTCANAKQWHLVEQLGEAFRDHTPKALIDAVSLLANSCRGDATDGLYGWKRAIQFLQLRIPPEEQPVEAYNACLTACEKTLDWEGALAIVRAMGPNPLQQMDCGTLPSSSIPLPPDGEVAPLGSETSGASGATQDDVHSSMLQPPQPNVVTYATLLSVLDQCGKEKFACEVLQRLPALEKEEITAAYAALIHVWSEQKYRQRRRFF</sequence>
<dbReference type="EMBL" id="HE575323">
    <property type="protein sequence ID" value="CCC94389.1"/>
    <property type="molecule type" value="Genomic_DNA"/>
</dbReference>
<organism evidence="2">
    <name type="scientific">Trypanosoma congolense (strain IL3000)</name>
    <dbReference type="NCBI Taxonomy" id="1068625"/>
    <lineage>
        <taxon>Eukaryota</taxon>
        <taxon>Discoba</taxon>
        <taxon>Euglenozoa</taxon>
        <taxon>Kinetoplastea</taxon>
        <taxon>Metakinetoplastina</taxon>
        <taxon>Trypanosomatida</taxon>
        <taxon>Trypanosomatidae</taxon>
        <taxon>Trypanosoma</taxon>
        <taxon>Nannomonas</taxon>
    </lineage>
</organism>
<gene>
    <name evidence="2" type="ORF">TCIL3000_10_11700</name>
</gene>
<feature type="compositionally biased region" description="Polar residues" evidence="1">
    <location>
        <begin position="279"/>
        <end position="288"/>
    </location>
</feature>
<name>G0UYC2_TRYCI</name>
<evidence type="ECO:0000256" key="1">
    <source>
        <dbReference type="SAM" id="MobiDB-lite"/>
    </source>
</evidence>
<dbReference type="InterPro" id="IPR011990">
    <property type="entry name" value="TPR-like_helical_dom_sf"/>
</dbReference>
<dbReference type="VEuPathDB" id="TriTrypDB:TcIL3000_10_11700"/>
<dbReference type="InterPro" id="IPR002885">
    <property type="entry name" value="PPR_rpt"/>
</dbReference>
<proteinExistence type="predicted"/>
<evidence type="ECO:0000313" key="2">
    <source>
        <dbReference type="EMBL" id="CCC94389.1"/>
    </source>
</evidence>
<feature type="region of interest" description="Disordered" evidence="1">
    <location>
        <begin position="256"/>
        <end position="298"/>
    </location>
</feature>
<reference evidence="2" key="1">
    <citation type="journal article" date="2012" name="Proc. Natl. Acad. Sci. U.S.A.">
        <title>Antigenic diversity is generated by distinct evolutionary mechanisms in African trypanosome species.</title>
        <authorList>
            <person name="Jackson A.P."/>
            <person name="Berry A."/>
            <person name="Aslett M."/>
            <person name="Allison H.C."/>
            <person name="Burton P."/>
            <person name="Vavrova-Anderson J."/>
            <person name="Brown R."/>
            <person name="Browne H."/>
            <person name="Corton N."/>
            <person name="Hauser H."/>
            <person name="Gamble J."/>
            <person name="Gilderthorp R."/>
            <person name="Marcello L."/>
            <person name="McQuillan J."/>
            <person name="Otto T.D."/>
            <person name="Quail M.A."/>
            <person name="Sanders M.J."/>
            <person name="van Tonder A."/>
            <person name="Ginger M.L."/>
            <person name="Field M.C."/>
            <person name="Barry J.D."/>
            <person name="Hertz-Fowler C."/>
            <person name="Berriman M."/>
        </authorList>
    </citation>
    <scope>NUCLEOTIDE SEQUENCE</scope>
    <source>
        <strain evidence="2">IL3000</strain>
    </source>
</reference>
<dbReference type="Gene3D" id="1.25.40.10">
    <property type="entry name" value="Tetratricopeptide repeat domain"/>
    <property type="match status" value="1"/>
</dbReference>
<accession>G0UYC2</accession>
<dbReference type="AlphaFoldDB" id="G0UYC2"/>
<protein>
    <submittedName>
        <fullName evidence="2">Uncharacterized protein TCIL3000_10_11700</fullName>
    </submittedName>
</protein>